<sequence>MNLESTPCSTLRPIACCSCPAVNSRCATAACPCHSANQKCRVNCGVETTTTITTPFIGGDFCLNRPAVVCRCERPRKKSPTMTIAADNFKPTTKTTTAASATTYQRFLGDEENDFFEDVDDRWSLKSADMSITETDLKRGGEIFYGQSGDDEEPGLGAEKADTAKKGSQQRRDACSNRQCDCFKFRERCTDECRCKGDCTNNVAPKIVPFGERPQMSCKCKGGKSKSCLKDEKCPCRQLLNYCSKSCKCKCDCANSAKNASRLSKNAKLCLISPEQPASFGLARLTSEIYDYQFGYCSADKFSAAALDDKHVEEAIYHKIMTILNHYQVPLRKIEIYVSKSPCYHQYCRPECGTLSTCHDNKCCAETLAVMARQMRRRLKDATLEVSVKILMVDGSRGDLYTTKSLSTMLKGGINVEPLCMKEWSQFIFDKQPLCQETGKNKDSQEHLIEDFCSQPMDFEQLRSLTVDAEHRNHRYAQVVTSSFHFLAKNTWSVCQMDTYLLQTQQYINKSRTSLGLKKSYWCSRLHELLKNSVRSTYESRQLFQDLESKLEKLTRRRHHFRSTMTLLSSLIGLGVSGGDDGRESPPKNCNIASVEISPILAKNRPLKEAEVLDKSSSMIDQHQQGCKTPPHSSKKYVKRSNTGPLIALSKQLSIFRNKSTSNTILNDQIIAKWDDQPAAKTPSMANENKQASIDSKRDIDRLILAISSRNITEEEKSGIIKEISECVEDIKMRLDFFMDLLEMKITSTSI</sequence>
<feature type="compositionally biased region" description="Polar residues" evidence="4">
    <location>
        <begin position="618"/>
        <end position="627"/>
    </location>
</feature>
<dbReference type="Proteomes" id="UP000887565">
    <property type="component" value="Unplaced"/>
</dbReference>
<evidence type="ECO:0000256" key="3">
    <source>
        <dbReference type="ARBA" id="ARBA00023242"/>
    </source>
</evidence>
<accession>A0A915IVA3</accession>
<dbReference type="PROSITE" id="PS51634">
    <property type="entry name" value="CRC"/>
    <property type="match status" value="1"/>
</dbReference>
<evidence type="ECO:0000256" key="4">
    <source>
        <dbReference type="SAM" id="MobiDB-lite"/>
    </source>
</evidence>
<dbReference type="GO" id="GO:0016814">
    <property type="term" value="F:hydrolase activity, acting on carbon-nitrogen (but not peptide) bonds, in cyclic amidines"/>
    <property type="evidence" value="ECO:0007669"/>
    <property type="project" value="InterPro"/>
</dbReference>
<feature type="domain" description="CRC" evidence="5">
    <location>
        <begin position="15"/>
        <end position="204"/>
    </location>
</feature>
<evidence type="ECO:0000256" key="2">
    <source>
        <dbReference type="ARBA" id="ARBA00007267"/>
    </source>
</evidence>
<dbReference type="AlphaFoldDB" id="A0A915IVA3"/>
<comment type="similarity">
    <text evidence="2">Belongs to the lin-54 family.</text>
</comment>
<proteinExistence type="inferred from homology"/>
<dbReference type="InterPro" id="IPR005172">
    <property type="entry name" value="CRC"/>
</dbReference>
<evidence type="ECO:0000313" key="7">
    <source>
        <dbReference type="WBParaSite" id="nRc.2.0.1.t17751-RA"/>
    </source>
</evidence>
<evidence type="ECO:0000256" key="1">
    <source>
        <dbReference type="ARBA" id="ARBA00004123"/>
    </source>
</evidence>
<comment type="subcellular location">
    <subcellularLocation>
        <location evidence="1">Nucleus</location>
    </subcellularLocation>
</comment>
<dbReference type="SMART" id="SM01114">
    <property type="entry name" value="CXC"/>
    <property type="match status" value="2"/>
</dbReference>
<keyword evidence="6" id="KW-1185">Reference proteome</keyword>
<feature type="region of interest" description="Disordered" evidence="4">
    <location>
        <begin position="146"/>
        <end position="165"/>
    </location>
</feature>
<dbReference type="GO" id="GO:0008270">
    <property type="term" value="F:zinc ion binding"/>
    <property type="evidence" value="ECO:0007669"/>
    <property type="project" value="InterPro"/>
</dbReference>
<name>A0A915IVA3_ROMCU</name>
<dbReference type="InterPro" id="IPR033467">
    <property type="entry name" value="Tesmin/TSO1-like_CXC"/>
</dbReference>
<reference evidence="7" key="1">
    <citation type="submission" date="2022-11" db="UniProtKB">
        <authorList>
            <consortium name="WormBaseParasite"/>
        </authorList>
    </citation>
    <scope>IDENTIFICATION</scope>
</reference>
<dbReference type="WBParaSite" id="nRc.2.0.1.t17751-RA">
    <property type="protein sequence ID" value="nRc.2.0.1.t17751-RA"/>
    <property type="gene ID" value="nRc.2.0.1.g17751"/>
</dbReference>
<organism evidence="6 7">
    <name type="scientific">Romanomermis culicivorax</name>
    <name type="common">Nematode worm</name>
    <dbReference type="NCBI Taxonomy" id="13658"/>
    <lineage>
        <taxon>Eukaryota</taxon>
        <taxon>Metazoa</taxon>
        <taxon>Ecdysozoa</taxon>
        <taxon>Nematoda</taxon>
        <taxon>Enoplea</taxon>
        <taxon>Dorylaimia</taxon>
        <taxon>Mermithida</taxon>
        <taxon>Mermithoidea</taxon>
        <taxon>Mermithidae</taxon>
        <taxon>Romanomermis</taxon>
    </lineage>
</organism>
<evidence type="ECO:0000313" key="6">
    <source>
        <dbReference type="Proteomes" id="UP000887565"/>
    </source>
</evidence>
<protein>
    <submittedName>
        <fullName evidence="7">CRC domain-containing protein</fullName>
    </submittedName>
</protein>
<dbReference type="InterPro" id="IPR013158">
    <property type="entry name" value="AID"/>
</dbReference>
<dbReference type="GO" id="GO:0005634">
    <property type="term" value="C:nucleus"/>
    <property type="evidence" value="ECO:0007669"/>
    <property type="project" value="UniProtKB-SubCell"/>
</dbReference>
<evidence type="ECO:0000259" key="5">
    <source>
        <dbReference type="PROSITE" id="PS51634"/>
    </source>
</evidence>
<feature type="region of interest" description="Disordered" evidence="4">
    <location>
        <begin position="618"/>
        <end position="639"/>
    </location>
</feature>
<dbReference type="Pfam" id="PF08210">
    <property type="entry name" value="APOBEC_N"/>
    <property type="match status" value="1"/>
</dbReference>
<keyword evidence="3" id="KW-0539">Nucleus</keyword>